<dbReference type="InterPro" id="IPR008571">
    <property type="entry name" value="HerA-like"/>
</dbReference>
<reference evidence="7 8" key="1">
    <citation type="submission" date="2023-05" db="EMBL/GenBank/DDBJ databases">
        <title>A new hyperthermophilic archaea 'Ignisphaera cupida' sp. nov. and description of the family 'Ignisphaeraceae' fam. nov.</title>
        <authorList>
            <person name="Podosokorskaya O.A."/>
            <person name="Elcheninov A.G."/>
            <person name="Klukina A."/>
            <person name="Merkel A.Y."/>
        </authorList>
    </citation>
    <scope>NUCLEOTIDE SEQUENCE [LARGE SCALE GENOMIC DNA]</scope>
    <source>
        <strain evidence="7 8">4213-co</strain>
    </source>
</reference>
<evidence type="ECO:0000313" key="7">
    <source>
        <dbReference type="EMBL" id="MDK6029440.1"/>
    </source>
</evidence>
<evidence type="ECO:0000256" key="3">
    <source>
        <dbReference type="ARBA" id="ARBA00048954"/>
    </source>
</evidence>
<dbReference type="PANTHER" id="PTHR42957">
    <property type="entry name" value="HELICASE MJ1565-RELATED"/>
    <property type="match status" value="1"/>
</dbReference>
<gene>
    <name evidence="7" type="ORF">QPL79_08695</name>
</gene>
<organism evidence="7 8">
    <name type="scientific">Ignisphaera cupida</name>
    <dbReference type="NCBI Taxonomy" id="3050454"/>
    <lineage>
        <taxon>Archaea</taxon>
        <taxon>Thermoproteota</taxon>
        <taxon>Thermoprotei</taxon>
        <taxon>Desulfurococcales</taxon>
        <taxon>Desulfurococcaceae</taxon>
        <taxon>Ignisphaera</taxon>
    </lineage>
</organism>
<feature type="domain" description="Helicase HerA barrel" evidence="6">
    <location>
        <begin position="18"/>
        <end position="103"/>
    </location>
</feature>
<evidence type="ECO:0000256" key="4">
    <source>
        <dbReference type="ARBA" id="ARBA00048988"/>
    </source>
</evidence>
<dbReference type="InterPro" id="IPR002789">
    <property type="entry name" value="HerA_central"/>
</dbReference>
<keyword evidence="8" id="KW-1185">Reference proteome</keyword>
<dbReference type="Pfam" id="PF09378">
    <property type="entry name" value="HAS-barrel"/>
    <property type="match status" value="1"/>
</dbReference>
<comment type="similarity">
    <text evidence="1">Belongs to the HerA family.</text>
</comment>
<comment type="catalytic activity">
    <reaction evidence="4">
        <text>ATP + H2O = ADP + phosphate + H(+)</text>
        <dbReference type="Rhea" id="RHEA:13065"/>
        <dbReference type="ChEBI" id="CHEBI:15377"/>
        <dbReference type="ChEBI" id="CHEBI:15378"/>
        <dbReference type="ChEBI" id="CHEBI:30616"/>
        <dbReference type="ChEBI" id="CHEBI:43474"/>
        <dbReference type="ChEBI" id="CHEBI:456216"/>
        <dbReference type="EC" id="5.6.2.4"/>
    </reaction>
</comment>
<dbReference type="SUPFAM" id="SSF52540">
    <property type="entry name" value="P-loop containing nucleoside triphosphate hydrolases"/>
    <property type="match status" value="1"/>
</dbReference>
<dbReference type="InterPro" id="IPR027417">
    <property type="entry name" value="P-loop_NTPase"/>
</dbReference>
<dbReference type="Pfam" id="PF01935">
    <property type="entry name" value="DUF87"/>
    <property type="match status" value="1"/>
</dbReference>
<evidence type="ECO:0000259" key="6">
    <source>
        <dbReference type="Pfam" id="PF09378"/>
    </source>
</evidence>
<sequence length="492" mass="54552">MTFQKLVEFKNSVEYEVVGYVVGESKPYKAEILAFRPLAMGEYLYMEYHGYRVLAFVATSITGSTIISRDLIDPRDVERLVKSVRVGERLFYHRGVVKILGSVNSDGYKLQIPSIPPPPGTEVYKAPKTVLESVFSPRKRNYVGVGVLLREPEVEVKVNINKIVSRHLGILAMTGMGKSNLVALIAKRVEELGGTIVIFDYHGEYTSLKNIVLIKPVLDPLKLTLDELARLLNIPRNATRQRMVLKECLDSTDFGSAKEFFNSMKRCVQGRIARYGASAQKVLDSLNVYEGFLKKVLKEDTGDVIERIAIGSINVVDLSELHLNHADAVIAHWLSRLLEARKASVWSNGEKGFPTPLIAVIEEAHVFLPADDETSTKSSASLVVREGRKFGLGLVVVSQRPRGLDPTILSQLGNLAILRIVHPEDQAYVARYCEPVMQDVMEELPGLNVGEAILLGEWVPIPAAAKIDLVSEKVSGMDIDAVAIWGSYLNKK</sequence>
<dbReference type="AlphaFoldDB" id="A0ABD4ZAW5"/>
<keyword evidence="7" id="KW-0067">ATP-binding</keyword>
<dbReference type="InterPro" id="IPR018538">
    <property type="entry name" value="HerA_barrel_dom"/>
</dbReference>
<evidence type="ECO:0000256" key="2">
    <source>
        <dbReference type="ARBA" id="ARBA00034617"/>
    </source>
</evidence>
<comment type="catalytic activity">
    <reaction evidence="2">
        <text>Couples ATP hydrolysis with the unwinding of duplex DNA by translocating in the 3'-5' direction.</text>
        <dbReference type="EC" id="5.6.2.4"/>
    </reaction>
</comment>
<evidence type="ECO:0000313" key="8">
    <source>
        <dbReference type="Proteomes" id="UP001529235"/>
    </source>
</evidence>
<accession>A0ABD4ZAW5</accession>
<evidence type="ECO:0000256" key="1">
    <source>
        <dbReference type="ARBA" id="ARBA00007816"/>
    </source>
</evidence>
<comment type="caution">
    <text evidence="7">The sequence shown here is derived from an EMBL/GenBank/DDBJ whole genome shotgun (WGS) entry which is preliminary data.</text>
</comment>
<keyword evidence="7" id="KW-0547">Nucleotide-binding</keyword>
<dbReference type="Proteomes" id="UP001529235">
    <property type="component" value="Unassembled WGS sequence"/>
</dbReference>
<proteinExistence type="inferred from homology"/>
<protein>
    <submittedName>
        <fullName evidence="7">ATP-binding protein</fullName>
    </submittedName>
</protein>
<dbReference type="GO" id="GO:0043139">
    <property type="term" value="F:5'-3' DNA helicase activity"/>
    <property type="evidence" value="ECO:0007669"/>
    <property type="project" value="UniProtKB-EC"/>
</dbReference>
<name>A0ABD4ZAW5_9CREN</name>
<dbReference type="PANTHER" id="PTHR42957:SF1">
    <property type="entry name" value="HELICASE MJ1565-RELATED"/>
    <property type="match status" value="1"/>
</dbReference>
<dbReference type="EMBL" id="JASNVW010000008">
    <property type="protein sequence ID" value="MDK6029440.1"/>
    <property type="molecule type" value="Genomic_DNA"/>
</dbReference>
<dbReference type="RefSeq" id="WP_285274425.1">
    <property type="nucleotide sequence ID" value="NZ_JASNVW010000008.1"/>
</dbReference>
<dbReference type="GO" id="GO:0005524">
    <property type="term" value="F:ATP binding"/>
    <property type="evidence" value="ECO:0007669"/>
    <property type="project" value="UniProtKB-KW"/>
</dbReference>
<evidence type="ECO:0000259" key="5">
    <source>
        <dbReference type="Pfam" id="PF01935"/>
    </source>
</evidence>
<comment type="catalytic activity">
    <reaction evidence="3">
        <text>ATP + H2O = ADP + phosphate + H(+)</text>
        <dbReference type="Rhea" id="RHEA:13065"/>
        <dbReference type="ChEBI" id="CHEBI:15377"/>
        <dbReference type="ChEBI" id="CHEBI:15378"/>
        <dbReference type="ChEBI" id="CHEBI:30616"/>
        <dbReference type="ChEBI" id="CHEBI:43474"/>
        <dbReference type="ChEBI" id="CHEBI:456216"/>
        <dbReference type="EC" id="5.6.2.3"/>
    </reaction>
</comment>
<dbReference type="GO" id="GO:0043138">
    <property type="term" value="F:3'-5' DNA helicase activity"/>
    <property type="evidence" value="ECO:0007669"/>
    <property type="project" value="UniProtKB-EC"/>
</dbReference>
<dbReference type="Gene3D" id="3.40.50.300">
    <property type="entry name" value="P-loop containing nucleotide triphosphate hydrolases"/>
    <property type="match status" value="2"/>
</dbReference>
<feature type="domain" description="Helicase HerA central" evidence="5">
    <location>
        <begin position="145"/>
        <end position="336"/>
    </location>
</feature>